<dbReference type="Pfam" id="PF17293">
    <property type="entry name" value="Arm-DNA-bind_5"/>
    <property type="match status" value="1"/>
</dbReference>
<dbReference type="Proteomes" id="UP001176806">
    <property type="component" value="Unassembled WGS sequence"/>
</dbReference>
<protein>
    <submittedName>
        <fullName evidence="5">Arm DNA-binding domain-containing protein</fullName>
    </submittedName>
</protein>
<name>A0ABT8WV36_9FLAO</name>
<dbReference type="Gene3D" id="1.10.150.130">
    <property type="match status" value="1"/>
</dbReference>
<dbReference type="GO" id="GO:0003677">
    <property type="term" value="F:DNA binding"/>
    <property type="evidence" value="ECO:0007669"/>
    <property type="project" value="UniProtKB-KW"/>
</dbReference>
<sequence length="228" mass="27392">MGTTLKFHIKTLNRIDENKRYPIYLRIVHNRKKAESKISLTKINGFEIKYWNSDYQRFSSKQKHLLEHNIFLNEMQNEFHNYLRIRMIKMAEVTSHQIVDHLLSRQENEQITLFKEANQFYEKVICPDVDKAPGTKRNYKKSINHLCNFLVYKKLDHLDIKDFKRLHVSKFIDYIKMPIPKQNKIGLNSQSVNSIVKNVKPIFNRLLFEERIKTNPFLGIRVPFKKSR</sequence>
<organism evidence="5 6">
    <name type="scientific">Flavivirga jejuensis</name>
    <dbReference type="NCBI Taxonomy" id="870487"/>
    <lineage>
        <taxon>Bacteria</taxon>
        <taxon>Pseudomonadati</taxon>
        <taxon>Bacteroidota</taxon>
        <taxon>Flavobacteriia</taxon>
        <taxon>Flavobacteriales</taxon>
        <taxon>Flavobacteriaceae</taxon>
        <taxon>Flavivirga</taxon>
    </lineage>
</organism>
<dbReference type="RefSeq" id="WP_303304387.1">
    <property type="nucleotide sequence ID" value="NZ_BAABDA010000003.1"/>
</dbReference>
<keyword evidence="2 3" id="KW-0238">DNA-binding</keyword>
<evidence type="ECO:0000256" key="2">
    <source>
        <dbReference type="ARBA" id="ARBA00023125"/>
    </source>
</evidence>
<evidence type="ECO:0000313" key="5">
    <source>
        <dbReference type="EMBL" id="MDO5977056.1"/>
    </source>
</evidence>
<dbReference type="SUPFAM" id="SSF56349">
    <property type="entry name" value="DNA breaking-rejoining enzymes"/>
    <property type="match status" value="1"/>
</dbReference>
<dbReference type="PROSITE" id="PS51900">
    <property type="entry name" value="CB"/>
    <property type="match status" value="1"/>
</dbReference>
<evidence type="ECO:0000256" key="1">
    <source>
        <dbReference type="ARBA" id="ARBA00022908"/>
    </source>
</evidence>
<evidence type="ECO:0000256" key="3">
    <source>
        <dbReference type="PROSITE-ProRule" id="PRU01248"/>
    </source>
</evidence>
<dbReference type="InterPro" id="IPR010998">
    <property type="entry name" value="Integrase_recombinase_N"/>
</dbReference>
<reference evidence="5" key="1">
    <citation type="submission" date="2023-07" db="EMBL/GenBank/DDBJ databases">
        <title>Two novel species in the genus Flavivirga.</title>
        <authorList>
            <person name="Kwon K."/>
        </authorList>
    </citation>
    <scope>NUCLEOTIDE SEQUENCE</scope>
    <source>
        <strain evidence="5">KACC 14158</strain>
    </source>
</reference>
<accession>A0ABT8WV36</accession>
<dbReference type="InterPro" id="IPR025269">
    <property type="entry name" value="SAM-like_dom"/>
</dbReference>
<evidence type="ECO:0000313" key="6">
    <source>
        <dbReference type="Proteomes" id="UP001176806"/>
    </source>
</evidence>
<gene>
    <name evidence="5" type="ORF">Q4Q40_22900</name>
</gene>
<dbReference type="InterPro" id="IPR044068">
    <property type="entry name" value="CB"/>
</dbReference>
<dbReference type="InterPro" id="IPR035386">
    <property type="entry name" value="Arm-DNA-bind_5"/>
</dbReference>
<dbReference type="Pfam" id="PF13102">
    <property type="entry name" value="Phage_int_SAM_5"/>
    <property type="match status" value="1"/>
</dbReference>
<comment type="caution">
    <text evidence="5">The sequence shown here is derived from an EMBL/GenBank/DDBJ whole genome shotgun (WGS) entry which is preliminary data.</text>
</comment>
<proteinExistence type="predicted"/>
<keyword evidence="6" id="KW-1185">Reference proteome</keyword>
<dbReference type="EMBL" id="JAUOEL010000011">
    <property type="protein sequence ID" value="MDO5977056.1"/>
    <property type="molecule type" value="Genomic_DNA"/>
</dbReference>
<evidence type="ECO:0000259" key="4">
    <source>
        <dbReference type="PROSITE" id="PS51900"/>
    </source>
</evidence>
<dbReference type="InterPro" id="IPR011010">
    <property type="entry name" value="DNA_brk_join_enz"/>
</dbReference>
<feature type="domain" description="Core-binding (CB)" evidence="4">
    <location>
        <begin position="93"/>
        <end position="207"/>
    </location>
</feature>
<keyword evidence="1" id="KW-0229">DNA integration</keyword>